<dbReference type="PANTHER" id="PTHR11014">
    <property type="entry name" value="PEPTIDASE M20 FAMILY MEMBER"/>
    <property type="match status" value="1"/>
</dbReference>
<dbReference type="Pfam" id="PF07687">
    <property type="entry name" value="M20_dimer"/>
    <property type="match status" value="1"/>
</dbReference>
<dbReference type="PANTHER" id="PTHR11014:SF63">
    <property type="entry name" value="METALLOPEPTIDASE, PUTATIVE (AFU_ORTHOLOGUE AFUA_6G09600)-RELATED"/>
    <property type="match status" value="1"/>
</dbReference>
<dbReference type="PIRSF" id="PIRSF005962">
    <property type="entry name" value="Pept_M20D_amidohydro"/>
    <property type="match status" value="1"/>
</dbReference>
<gene>
    <name evidence="3" type="ORF">GCM10020260_26010</name>
</gene>
<organism evidence="3 4">
    <name type="scientific">Nesterenkonia halobia</name>
    <dbReference type="NCBI Taxonomy" id="37922"/>
    <lineage>
        <taxon>Bacteria</taxon>
        <taxon>Bacillati</taxon>
        <taxon>Actinomycetota</taxon>
        <taxon>Actinomycetes</taxon>
        <taxon>Micrococcales</taxon>
        <taxon>Micrococcaceae</taxon>
        <taxon>Nesterenkonia</taxon>
    </lineage>
</organism>
<dbReference type="InterPro" id="IPR017439">
    <property type="entry name" value="Amidohydrolase"/>
</dbReference>
<keyword evidence="4" id="KW-1185">Reference proteome</keyword>
<sequence length="425" mass="44045">MTTSPTHPEAAETRSDGELAAEAREMLPELVALRRRLHADPELGLDTPRTQRRVLEALDGLGLEITTGAAATSVVAVLRGALPGPTVLLRGDMDGLPLDEDTGLDFAAENGAMHACGHDLHTAGLVGAARLLAARRDELAGDVLFMFQPGEEGAGGAQVMIDEGLLDTTGSRPEAAYALHVAPGPRGVVATRPGAAMAGSSSLTITVRGRGGHGSQPHRAQDPVPTAAEIVQALQTMVARRFDAFEPVVLSVTQLSTDAGVVNIIPDTATLQATVRTTSEAAVEQLREELPRLAEGIASAHGMSAEVDFEVLYPPTINDAARTAECLDVLRETLGAERVVSMDRAAMGSEDFAFVLQQVPGTFFMLLAGPEDPQASGEVNHSPRVIFDDSVLAEAAAALATLAHARLAAGASDSAVSGDVSATTG</sequence>
<dbReference type="Gene3D" id="3.30.70.360">
    <property type="match status" value="1"/>
</dbReference>
<evidence type="ECO:0000256" key="1">
    <source>
        <dbReference type="SAM" id="MobiDB-lite"/>
    </source>
</evidence>
<evidence type="ECO:0000313" key="4">
    <source>
        <dbReference type="Proteomes" id="UP001501736"/>
    </source>
</evidence>
<reference evidence="4" key="1">
    <citation type="journal article" date="2019" name="Int. J. Syst. Evol. Microbiol.">
        <title>The Global Catalogue of Microorganisms (GCM) 10K type strain sequencing project: providing services to taxonomists for standard genome sequencing and annotation.</title>
        <authorList>
            <consortium name="The Broad Institute Genomics Platform"/>
            <consortium name="The Broad Institute Genome Sequencing Center for Infectious Disease"/>
            <person name="Wu L."/>
            <person name="Ma J."/>
        </authorList>
    </citation>
    <scope>NUCLEOTIDE SEQUENCE [LARGE SCALE GENOMIC DNA]</scope>
    <source>
        <strain evidence="4">JCM 11483</strain>
    </source>
</reference>
<dbReference type="SUPFAM" id="SSF55031">
    <property type="entry name" value="Bacterial exopeptidase dimerisation domain"/>
    <property type="match status" value="1"/>
</dbReference>
<dbReference type="InterPro" id="IPR011650">
    <property type="entry name" value="Peptidase_M20_dimer"/>
</dbReference>
<dbReference type="InterPro" id="IPR002933">
    <property type="entry name" value="Peptidase_M20"/>
</dbReference>
<dbReference type="NCBIfam" id="TIGR01891">
    <property type="entry name" value="amidohydrolases"/>
    <property type="match status" value="1"/>
</dbReference>
<comment type="caution">
    <text evidence="3">The sequence shown here is derived from an EMBL/GenBank/DDBJ whole genome shotgun (WGS) entry which is preliminary data.</text>
</comment>
<name>A0ABP6RG18_9MICC</name>
<protein>
    <submittedName>
        <fullName evidence="3">M20 family metallopeptidase</fullName>
    </submittedName>
</protein>
<dbReference type="RefSeq" id="WP_425574589.1">
    <property type="nucleotide sequence ID" value="NZ_BAAAYG010000014.1"/>
</dbReference>
<feature type="compositionally biased region" description="Basic and acidic residues" evidence="1">
    <location>
        <begin position="9"/>
        <end position="20"/>
    </location>
</feature>
<accession>A0ABP6RG18</accession>
<feature type="domain" description="Peptidase M20 dimerisation" evidence="2">
    <location>
        <begin position="199"/>
        <end position="294"/>
    </location>
</feature>
<dbReference type="SUPFAM" id="SSF53187">
    <property type="entry name" value="Zn-dependent exopeptidases"/>
    <property type="match status" value="1"/>
</dbReference>
<dbReference type="InterPro" id="IPR036264">
    <property type="entry name" value="Bact_exopeptidase_dim_dom"/>
</dbReference>
<dbReference type="Proteomes" id="UP001501736">
    <property type="component" value="Unassembled WGS sequence"/>
</dbReference>
<feature type="region of interest" description="Disordered" evidence="1">
    <location>
        <begin position="1"/>
        <end position="20"/>
    </location>
</feature>
<dbReference type="CDD" id="cd03886">
    <property type="entry name" value="M20_Acy1"/>
    <property type="match status" value="1"/>
</dbReference>
<dbReference type="Pfam" id="PF01546">
    <property type="entry name" value="Peptidase_M20"/>
    <property type="match status" value="1"/>
</dbReference>
<evidence type="ECO:0000259" key="2">
    <source>
        <dbReference type="Pfam" id="PF07687"/>
    </source>
</evidence>
<dbReference type="EMBL" id="BAAAYG010000014">
    <property type="protein sequence ID" value="GAA3288092.1"/>
    <property type="molecule type" value="Genomic_DNA"/>
</dbReference>
<evidence type="ECO:0000313" key="3">
    <source>
        <dbReference type="EMBL" id="GAA3288092.1"/>
    </source>
</evidence>
<dbReference type="Gene3D" id="3.40.630.10">
    <property type="entry name" value="Zn peptidases"/>
    <property type="match status" value="1"/>
</dbReference>
<proteinExistence type="predicted"/>